<dbReference type="Proteomes" id="UP000248731">
    <property type="component" value="Chromosome 1"/>
</dbReference>
<keyword evidence="2" id="KW-1185">Reference proteome</keyword>
<dbReference type="EMBL" id="LS483466">
    <property type="protein sequence ID" value="SQI25591.1"/>
    <property type="molecule type" value="Genomic_DNA"/>
</dbReference>
<gene>
    <name evidence="1" type="primary">csgE_1</name>
    <name evidence="1" type="ORF">NCTC7307_03430</name>
</gene>
<sequence length="57" mass="6595">MKRYLTWIVAAELLFATGHLYANNVEVPGLLTDHTVSSVGHDFYRGIQRQMGKRIYR</sequence>
<proteinExistence type="predicted"/>
<evidence type="ECO:0000313" key="2">
    <source>
        <dbReference type="Proteomes" id="UP000248731"/>
    </source>
</evidence>
<organism evidence="1 2">
    <name type="scientific">Salmonella enterica subsp. arizonae</name>
    <dbReference type="NCBI Taxonomy" id="59203"/>
    <lineage>
        <taxon>Bacteria</taxon>
        <taxon>Pseudomonadati</taxon>
        <taxon>Pseudomonadota</taxon>
        <taxon>Gammaproteobacteria</taxon>
        <taxon>Enterobacterales</taxon>
        <taxon>Enterobacteriaceae</taxon>
        <taxon>Salmonella</taxon>
    </lineage>
</organism>
<accession>A0A2X4TE40</accession>
<reference evidence="1 2" key="1">
    <citation type="submission" date="2018-06" db="EMBL/GenBank/DDBJ databases">
        <authorList>
            <consortium name="Pathogen Informatics"/>
            <person name="Doyle S."/>
        </authorList>
    </citation>
    <scope>NUCLEOTIDE SEQUENCE [LARGE SCALE GENOMIC DNA]</scope>
    <source>
        <strain evidence="1 2">NCTC7307</strain>
    </source>
</reference>
<dbReference type="AlphaFoldDB" id="A0A2X4TE40"/>
<name>A0A2X4TE40_SALER</name>
<protein>
    <submittedName>
        <fullName evidence="1">Assembly/transport component in curli production</fullName>
    </submittedName>
</protein>
<evidence type="ECO:0000313" key="1">
    <source>
        <dbReference type="EMBL" id="SQI25591.1"/>
    </source>
</evidence>